<feature type="transmembrane region" description="Helical" evidence="1">
    <location>
        <begin position="31"/>
        <end position="49"/>
    </location>
</feature>
<gene>
    <name evidence="2" type="ORF">TeGR_g13071</name>
</gene>
<keyword evidence="3" id="KW-1185">Reference proteome</keyword>
<keyword evidence="1" id="KW-1133">Transmembrane helix</keyword>
<evidence type="ECO:0000313" key="3">
    <source>
        <dbReference type="Proteomes" id="UP001165060"/>
    </source>
</evidence>
<keyword evidence="1" id="KW-0812">Transmembrane</keyword>
<feature type="non-terminal residue" evidence="2">
    <location>
        <position position="1"/>
    </location>
</feature>
<evidence type="ECO:0000256" key="1">
    <source>
        <dbReference type="SAM" id="Phobius"/>
    </source>
</evidence>
<dbReference type="Proteomes" id="UP001165060">
    <property type="component" value="Unassembled WGS sequence"/>
</dbReference>
<organism evidence="2 3">
    <name type="scientific">Tetraparma gracilis</name>
    <dbReference type="NCBI Taxonomy" id="2962635"/>
    <lineage>
        <taxon>Eukaryota</taxon>
        <taxon>Sar</taxon>
        <taxon>Stramenopiles</taxon>
        <taxon>Ochrophyta</taxon>
        <taxon>Bolidophyceae</taxon>
        <taxon>Parmales</taxon>
        <taxon>Triparmaceae</taxon>
        <taxon>Tetraparma</taxon>
    </lineage>
</organism>
<accession>A0ABQ6N2P0</accession>
<dbReference type="EMBL" id="BRYB01003523">
    <property type="protein sequence ID" value="GMI38201.1"/>
    <property type="molecule type" value="Genomic_DNA"/>
</dbReference>
<evidence type="ECO:0000313" key="2">
    <source>
        <dbReference type="EMBL" id="GMI38201.1"/>
    </source>
</evidence>
<sequence>WTVAVAILTRQDGVAANFSTISNGINVTANVYYSLWLAFFNSVFILSKWQRTKYDAGEEIERQASNHNIDSADIEDDL</sequence>
<comment type="caution">
    <text evidence="2">The sequence shown here is derived from an EMBL/GenBank/DDBJ whole genome shotgun (WGS) entry which is preliminary data.</text>
</comment>
<protein>
    <submittedName>
        <fullName evidence="2">Uncharacterized protein</fullName>
    </submittedName>
</protein>
<proteinExistence type="predicted"/>
<reference evidence="2 3" key="1">
    <citation type="journal article" date="2023" name="Commun. Biol.">
        <title>Genome analysis of Parmales, the sister group of diatoms, reveals the evolutionary specialization of diatoms from phago-mixotrophs to photoautotrophs.</title>
        <authorList>
            <person name="Ban H."/>
            <person name="Sato S."/>
            <person name="Yoshikawa S."/>
            <person name="Yamada K."/>
            <person name="Nakamura Y."/>
            <person name="Ichinomiya M."/>
            <person name="Sato N."/>
            <person name="Blanc-Mathieu R."/>
            <person name="Endo H."/>
            <person name="Kuwata A."/>
            <person name="Ogata H."/>
        </authorList>
    </citation>
    <scope>NUCLEOTIDE SEQUENCE [LARGE SCALE GENOMIC DNA]</scope>
</reference>
<name>A0ABQ6N2P0_9STRA</name>
<keyword evidence="1" id="KW-0472">Membrane</keyword>